<name>A0AC34FIQ4_9BILA</name>
<accession>A0AC34FIQ4</accession>
<organism evidence="1 2">
    <name type="scientific">Panagrolaimus sp. ES5</name>
    <dbReference type="NCBI Taxonomy" id="591445"/>
    <lineage>
        <taxon>Eukaryota</taxon>
        <taxon>Metazoa</taxon>
        <taxon>Ecdysozoa</taxon>
        <taxon>Nematoda</taxon>
        <taxon>Chromadorea</taxon>
        <taxon>Rhabditida</taxon>
        <taxon>Tylenchina</taxon>
        <taxon>Panagrolaimomorpha</taxon>
        <taxon>Panagrolaimoidea</taxon>
        <taxon>Panagrolaimidae</taxon>
        <taxon>Panagrolaimus</taxon>
    </lineage>
</organism>
<reference evidence="2" key="1">
    <citation type="submission" date="2022-11" db="UniProtKB">
        <authorList>
            <consortium name="WormBaseParasite"/>
        </authorList>
    </citation>
    <scope>IDENTIFICATION</scope>
</reference>
<dbReference type="Proteomes" id="UP000887579">
    <property type="component" value="Unplaced"/>
</dbReference>
<evidence type="ECO:0000313" key="1">
    <source>
        <dbReference type="Proteomes" id="UP000887579"/>
    </source>
</evidence>
<evidence type="ECO:0000313" key="2">
    <source>
        <dbReference type="WBParaSite" id="ES5_v2.g16868.t1"/>
    </source>
</evidence>
<proteinExistence type="predicted"/>
<protein>
    <submittedName>
        <fullName evidence="2">Uncharacterized protein</fullName>
    </submittedName>
</protein>
<dbReference type="WBParaSite" id="ES5_v2.g16868.t1">
    <property type="protein sequence ID" value="ES5_v2.g16868.t1"/>
    <property type="gene ID" value="ES5_v2.g16868"/>
</dbReference>
<sequence>MNFKQHKKGVTNMIPHFLFFLYVSTPLSNSYRSSALTAPTSAAAATTISSTATIPAGLIHNTFCTTPLQKQQQNFVNTLTSTSKQPSLFGSTIPAATAKVVGGGSGDADWRKEELQNITSIKTSTTTTSTVTPFSGKTTAIEKDSERRSFYLGGDDDSCGEEGEEDGNNGEDSDFEDEIESLIDTSDDEESDYQHSQIFPLDDDSGIGTISTEPSLEDEMADRPSELISLPRSIRIGSVGRRGIMRTPRGRKQRLQFTGKLI</sequence>